<evidence type="ECO:0000313" key="2">
    <source>
        <dbReference type="EMBL" id="GES90058.1"/>
    </source>
</evidence>
<keyword evidence="1" id="KW-0732">Signal</keyword>
<comment type="caution">
    <text evidence="2">The sequence shown here is derived from an EMBL/GenBank/DDBJ whole genome shotgun (WGS) entry which is preliminary data.</text>
</comment>
<accession>A0A8H3LRG9</accession>
<organism evidence="2 3">
    <name type="scientific">Rhizophagus clarus</name>
    <dbReference type="NCBI Taxonomy" id="94130"/>
    <lineage>
        <taxon>Eukaryota</taxon>
        <taxon>Fungi</taxon>
        <taxon>Fungi incertae sedis</taxon>
        <taxon>Mucoromycota</taxon>
        <taxon>Glomeromycotina</taxon>
        <taxon>Glomeromycetes</taxon>
        <taxon>Glomerales</taxon>
        <taxon>Glomeraceae</taxon>
        <taxon>Rhizophagus</taxon>
    </lineage>
</organism>
<dbReference type="AlphaFoldDB" id="A0A8H3LRG9"/>
<evidence type="ECO:0000313" key="3">
    <source>
        <dbReference type="Proteomes" id="UP000615446"/>
    </source>
</evidence>
<dbReference type="OrthoDB" id="2443686at2759"/>
<protein>
    <recommendedName>
        <fullName evidence="4">TNFR-Cys domain-containing protein</fullName>
    </recommendedName>
</protein>
<sequence length="83" mass="9061">MNFSISFLFILGLTCFFFIFNTSAFCNYSTPCVGCLPQGQYCGGEIGNPGCDPTHVYECNPKCGTCDYGVRESCKICGHLTCD</sequence>
<dbReference type="Proteomes" id="UP000615446">
    <property type="component" value="Unassembled WGS sequence"/>
</dbReference>
<dbReference type="EMBL" id="BLAL01000193">
    <property type="protein sequence ID" value="GES90058.1"/>
    <property type="molecule type" value="Genomic_DNA"/>
</dbReference>
<feature type="chain" id="PRO_5034423667" description="TNFR-Cys domain-containing protein" evidence="1">
    <location>
        <begin position="25"/>
        <end position="83"/>
    </location>
</feature>
<evidence type="ECO:0000256" key="1">
    <source>
        <dbReference type="SAM" id="SignalP"/>
    </source>
</evidence>
<name>A0A8H3LRG9_9GLOM</name>
<reference evidence="2" key="1">
    <citation type="submission" date="2019-10" db="EMBL/GenBank/DDBJ databases">
        <title>Conservation and host-specific expression of non-tandemly repeated heterogenous ribosome RNA gene in arbuscular mycorrhizal fungi.</title>
        <authorList>
            <person name="Maeda T."/>
            <person name="Kobayashi Y."/>
            <person name="Nakagawa T."/>
            <person name="Ezawa T."/>
            <person name="Yamaguchi K."/>
            <person name="Bino T."/>
            <person name="Nishimoto Y."/>
            <person name="Shigenobu S."/>
            <person name="Kawaguchi M."/>
        </authorList>
    </citation>
    <scope>NUCLEOTIDE SEQUENCE</scope>
    <source>
        <strain evidence="2">HR1</strain>
    </source>
</reference>
<feature type="signal peptide" evidence="1">
    <location>
        <begin position="1"/>
        <end position="24"/>
    </location>
</feature>
<proteinExistence type="predicted"/>
<gene>
    <name evidence="2" type="ORF">RCL2_001692600</name>
</gene>
<evidence type="ECO:0008006" key="4">
    <source>
        <dbReference type="Google" id="ProtNLM"/>
    </source>
</evidence>